<evidence type="ECO:0000256" key="5">
    <source>
        <dbReference type="ARBA" id="ARBA00023136"/>
    </source>
</evidence>
<dbReference type="OrthoDB" id="1928191at2759"/>
<name>A0A834H9N0_RHOSS</name>
<evidence type="ECO:0000256" key="4">
    <source>
        <dbReference type="ARBA" id="ARBA00022989"/>
    </source>
</evidence>
<protein>
    <recommendedName>
        <fullName evidence="9">DUF679 domain membrane protein 2</fullName>
    </recommendedName>
</protein>
<evidence type="ECO:0000313" key="7">
    <source>
        <dbReference type="EMBL" id="KAF7150053.1"/>
    </source>
</evidence>
<dbReference type="InterPro" id="IPR007770">
    <property type="entry name" value="DMP"/>
</dbReference>
<accession>A0A834H9N0</accession>
<evidence type="ECO:0000256" key="3">
    <source>
        <dbReference type="ARBA" id="ARBA00022692"/>
    </source>
</evidence>
<keyword evidence="3 6" id="KW-0812">Transmembrane</keyword>
<dbReference type="GO" id="GO:0016020">
    <property type="term" value="C:membrane"/>
    <property type="evidence" value="ECO:0007669"/>
    <property type="project" value="UniProtKB-SubCell"/>
</dbReference>
<dbReference type="PANTHER" id="PTHR31621">
    <property type="entry name" value="PROTEIN DMP3"/>
    <property type="match status" value="1"/>
</dbReference>
<dbReference type="AlphaFoldDB" id="A0A834H9N0"/>
<feature type="transmembrane region" description="Helical" evidence="6">
    <location>
        <begin position="16"/>
        <end position="35"/>
    </location>
</feature>
<evidence type="ECO:0000256" key="6">
    <source>
        <dbReference type="SAM" id="Phobius"/>
    </source>
</evidence>
<dbReference type="PANTHER" id="PTHR31621:SF66">
    <property type="entry name" value="PROTEIN DMP2"/>
    <property type="match status" value="1"/>
</dbReference>
<evidence type="ECO:0000313" key="8">
    <source>
        <dbReference type="Proteomes" id="UP000626092"/>
    </source>
</evidence>
<dbReference type="Proteomes" id="UP000626092">
    <property type="component" value="Unassembled WGS sequence"/>
</dbReference>
<reference evidence="7" key="1">
    <citation type="submission" date="2019-11" db="EMBL/GenBank/DDBJ databases">
        <authorList>
            <person name="Liu Y."/>
            <person name="Hou J."/>
            <person name="Li T.-Q."/>
            <person name="Guan C.-H."/>
            <person name="Wu X."/>
            <person name="Wu H.-Z."/>
            <person name="Ling F."/>
            <person name="Zhang R."/>
            <person name="Shi X.-G."/>
            <person name="Ren J.-P."/>
            <person name="Chen E.-F."/>
            <person name="Sun J.-M."/>
        </authorList>
    </citation>
    <scope>NUCLEOTIDE SEQUENCE</scope>
    <source>
        <strain evidence="7">Adult_tree_wgs_1</strain>
        <tissue evidence="7">Leaves</tissue>
    </source>
</reference>
<feature type="transmembrane region" description="Helical" evidence="6">
    <location>
        <begin position="144"/>
        <end position="163"/>
    </location>
</feature>
<keyword evidence="4 6" id="KW-1133">Transmembrane helix</keyword>
<comment type="similarity">
    <text evidence="2">Belongs to the plant DMP1 protein family.</text>
</comment>
<evidence type="ECO:0000256" key="1">
    <source>
        <dbReference type="ARBA" id="ARBA00004141"/>
    </source>
</evidence>
<dbReference type="GO" id="GO:0010256">
    <property type="term" value="P:endomembrane system organization"/>
    <property type="evidence" value="ECO:0007669"/>
    <property type="project" value="TreeGrafter"/>
</dbReference>
<dbReference type="Pfam" id="PF05078">
    <property type="entry name" value="DUF679"/>
    <property type="match status" value="1"/>
</dbReference>
<dbReference type="GO" id="GO:0005737">
    <property type="term" value="C:cytoplasm"/>
    <property type="evidence" value="ECO:0007669"/>
    <property type="project" value="UniProtKB-ARBA"/>
</dbReference>
<gene>
    <name evidence="7" type="ORF">RHSIM_Rhsim02G0016600</name>
</gene>
<comment type="caution">
    <text evidence="7">The sequence shown here is derived from an EMBL/GenBank/DDBJ whole genome shotgun (WGS) entry which is preliminary data.</text>
</comment>
<comment type="subcellular location">
    <subcellularLocation>
        <location evidence="1">Membrane</location>
        <topology evidence="1">Multi-pass membrane protein</topology>
    </subcellularLocation>
</comment>
<sequence>MATSIRDGTMSGLGSLIKLLPSGTVFLFQFLSPVLTNNGNCKTNNKYYYLSGALLGVCGLSCFFSSFTDSYKDSNGITHHGIPTRKGLWPSSGTSVDLSAYKVRLGDLVHAYFSLLVFAVVALLDKNKRDCFYPSWHSKDLLQALPLLVGAISGVVFALYPSSRHSIGYPLSPSSMDGSKNLEENLDHRV</sequence>
<feature type="transmembrane region" description="Helical" evidence="6">
    <location>
        <begin position="47"/>
        <end position="67"/>
    </location>
</feature>
<proteinExistence type="inferred from homology"/>
<organism evidence="7 8">
    <name type="scientific">Rhododendron simsii</name>
    <name type="common">Sims's rhododendron</name>
    <dbReference type="NCBI Taxonomy" id="118357"/>
    <lineage>
        <taxon>Eukaryota</taxon>
        <taxon>Viridiplantae</taxon>
        <taxon>Streptophyta</taxon>
        <taxon>Embryophyta</taxon>
        <taxon>Tracheophyta</taxon>
        <taxon>Spermatophyta</taxon>
        <taxon>Magnoliopsida</taxon>
        <taxon>eudicotyledons</taxon>
        <taxon>Gunneridae</taxon>
        <taxon>Pentapetalae</taxon>
        <taxon>asterids</taxon>
        <taxon>Ericales</taxon>
        <taxon>Ericaceae</taxon>
        <taxon>Ericoideae</taxon>
        <taxon>Rhodoreae</taxon>
        <taxon>Rhododendron</taxon>
    </lineage>
</organism>
<dbReference type="EMBL" id="WJXA01000002">
    <property type="protein sequence ID" value="KAF7150053.1"/>
    <property type="molecule type" value="Genomic_DNA"/>
</dbReference>
<keyword evidence="8" id="KW-1185">Reference proteome</keyword>
<evidence type="ECO:0008006" key="9">
    <source>
        <dbReference type="Google" id="ProtNLM"/>
    </source>
</evidence>
<evidence type="ECO:0000256" key="2">
    <source>
        <dbReference type="ARBA" id="ARBA00008707"/>
    </source>
</evidence>
<keyword evidence="5 6" id="KW-0472">Membrane</keyword>
<feature type="transmembrane region" description="Helical" evidence="6">
    <location>
        <begin position="108"/>
        <end position="124"/>
    </location>
</feature>